<dbReference type="InterPro" id="IPR036942">
    <property type="entry name" value="Beta-barrel_TonB_sf"/>
</dbReference>
<sequence length="704" mass="79161">MRISIITAAGILCGWLLSGYAQAQESRRPAMAFTDTAFAGVKVIDKAYIHKMGAVSLTDVLRYELNIETEQYPADGGARTRVFDLDSRYFKILVNGIPIGGADMFGGRVDISSIPLANVDSILITQAPLGVAYGSGTLTGIANIITHKGGDAEKTTLRAFLQEESVGDEYNLRFGHGARGRHVQGLSVNHQLSRQLSVGVSGVRNRFNGHRGAFNGDDYTSGPSYQRGYEWSPYTAWNAAAYLAFQSKTWSAYYTCSHFNTDLTFYGHGVEQEFAGNEPLPLYAATDNRYVNRRTNHHINLRGSWWKGAAFNIDLSLQEGSTKRGIGKVNTENNKSLEDVTLTTLYATKTFYARAGLEKALTDNIKWQAGLEMDRTNGFIAVAPGTYLSREIDRSVFSIAGFTFFQWQVFRRFAWQPGFRLAGNGLSKAYPTVSLSMNYDLNPKSNLQLTLEQVRRFPNHRELFTYLENEFNLLEGNEALKPETGNAVLLTWQYRYRHTGNTRVQIAVQSGFRELKDRIIIVAMPYRIPTQEVFQYANLNKQYSWLNKVTLTASSTHLQVVTGIFLTGLKGNDYAHASQYDKYLFHTQATAAVTYTFSNGYWLHANYRFTGRQPVYSFERELPAPALIRVHNRAPAFHMLDINAGQSFFNNQLEASIGVRNLLGVKEINFHPTDGQEHYRGDLRTLYAGYGRSAYLRLGYRIGK</sequence>
<keyword evidence="3" id="KW-1134">Transmembrane beta strand</keyword>
<keyword evidence="2" id="KW-0813">Transport</keyword>
<feature type="domain" description="TonB-dependent receptor plug" evidence="8">
    <location>
        <begin position="40"/>
        <end position="140"/>
    </location>
</feature>
<dbReference type="Pfam" id="PF14905">
    <property type="entry name" value="OMP_b-brl_3"/>
    <property type="match status" value="1"/>
</dbReference>
<evidence type="ECO:0000256" key="6">
    <source>
        <dbReference type="ARBA" id="ARBA00023136"/>
    </source>
</evidence>
<comment type="caution">
    <text evidence="10">The sequence shown here is derived from an EMBL/GenBank/DDBJ whole genome shotgun (WGS) entry which is preliminary data.</text>
</comment>
<protein>
    <submittedName>
        <fullName evidence="10">TonB-dependent receptor plug domain-containing protein</fullName>
    </submittedName>
</protein>
<dbReference type="Proteomes" id="UP001207742">
    <property type="component" value="Unassembled WGS sequence"/>
</dbReference>
<evidence type="ECO:0000259" key="8">
    <source>
        <dbReference type="Pfam" id="PF07715"/>
    </source>
</evidence>
<evidence type="ECO:0000256" key="3">
    <source>
        <dbReference type="ARBA" id="ARBA00022452"/>
    </source>
</evidence>
<keyword evidence="5" id="KW-0732">Signal</keyword>
<dbReference type="InterPro" id="IPR039426">
    <property type="entry name" value="TonB-dep_rcpt-like"/>
</dbReference>
<dbReference type="InterPro" id="IPR041700">
    <property type="entry name" value="OMP_b-brl_3"/>
</dbReference>
<gene>
    <name evidence="10" type="ORF">OL497_05270</name>
</gene>
<comment type="subcellular location">
    <subcellularLocation>
        <location evidence="1">Cell outer membrane</location>
        <topology evidence="1">Multi-pass membrane protein</topology>
    </subcellularLocation>
</comment>
<evidence type="ECO:0000313" key="11">
    <source>
        <dbReference type="Proteomes" id="UP001207742"/>
    </source>
</evidence>
<evidence type="ECO:0000256" key="4">
    <source>
        <dbReference type="ARBA" id="ARBA00022692"/>
    </source>
</evidence>
<dbReference type="Gene3D" id="2.170.130.10">
    <property type="entry name" value="TonB-dependent receptor, plug domain"/>
    <property type="match status" value="1"/>
</dbReference>
<name>A0ABT3IH64_9BACT</name>
<proteinExistence type="predicted"/>
<evidence type="ECO:0000256" key="1">
    <source>
        <dbReference type="ARBA" id="ARBA00004571"/>
    </source>
</evidence>
<evidence type="ECO:0000256" key="5">
    <source>
        <dbReference type="ARBA" id="ARBA00022729"/>
    </source>
</evidence>
<dbReference type="InterPro" id="IPR012910">
    <property type="entry name" value="Plug_dom"/>
</dbReference>
<keyword evidence="10" id="KW-0675">Receptor</keyword>
<organism evidence="10 11">
    <name type="scientific">Chitinophaga nivalis</name>
    <dbReference type="NCBI Taxonomy" id="2991709"/>
    <lineage>
        <taxon>Bacteria</taxon>
        <taxon>Pseudomonadati</taxon>
        <taxon>Bacteroidota</taxon>
        <taxon>Chitinophagia</taxon>
        <taxon>Chitinophagales</taxon>
        <taxon>Chitinophagaceae</taxon>
        <taxon>Chitinophaga</taxon>
    </lineage>
</organism>
<evidence type="ECO:0000256" key="2">
    <source>
        <dbReference type="ARBA" id="ARBA00022448"/>
    </source>
</evidence>
<dbReference type="PANTHER" id="PTHR30069:SF29">
    <property type="entry name" value="HEMOGLOBIN AND HEMOGLOBIN-HAPTOGLOBIN-BINDING PROTEIN 1-RELATED"/>
    <property type="match status" value="1"/>
</dbReference>
<evidence type="ECO:0000256" key="7">
    <source>
        <dbReference type="ARBA" id="ARBA00023237"/>
    </source>
</evidence>
<dbReference type="PANTHER" id="PTHR30069">
    <property type="entry name" value="TONB-DEPENDENT OUTER MEMBRANE RECEPTOR"/>
    <property type="match status" value="1"/>
</dbReference>
<keyword evidence="4" id="KW-0812">Transmembrane</keyword>
<dbReference type="SUPFAM" id="SSF56935">
    <property type="entry name" value="Porins"/>
    <property type="match status" value="1"/>
</dbReference>
<dbReference type="Gene3D" id="2.40.170.20">
    <property type="entry name" value="TonB-dependent receptor, beta-barrel domain"/>
    <property type="match status" value="1"/>
</dbReference>
<keyword evidence="11" id="KW-1185">Reference proteome</keyword>
<evidence type="ECO:0000259" key="9">
    <source>
        <dbReference type="Pfam" id="PF14905"/>
    </source>
</evidence>
<evidence type="ECO:0000313" key="10">
    <source>
        <dbReference type="EMBL" id="MCW3483292.1"/>
    </source>
</evidence>
<dbReference type="Pfam" id="PF07715">
    <property type="entry name" value="Plug"/>
    <property type="match status" value="1"/>
</dbReference>
<dbReference type="EMBL" id="JAPDNS010000001">
    <property type="protein sequence ID" value="MCW3483292.1"/>
    <property type="molecule type" value="Genomic_DNA"/>
</dbReference>
<dbReference type="RefSeq" id="WP_264728479.1">
    <property type="nucleotide sequence ID" value="NZ_JAPDNR010000001.1"/>
</dbReference>
<dbReference type="InterPro" id="IPR037066">
    <property type="entry name" value="Plug_dom_sf"/>
</dbReference>
<accession>A0ABT3IH64</accession>
<feature type="domain" description="Outer membrane protein beta-barrel" evidence="9">
    <location>
        <begin position="434"/>
        <end position="669"/>
    </location>
</feature>
<keyword evidence="6" id="KW-0472">Membrane</keyword>
<reference evidence="10 11" key="1">
    <citation type="submission" date="2022-10" db="EMBL/GenBank/DDBJ databases">
        <title>Chitinophaga nivalis PC15 sp. nov., isolated from Pyeongchang county, South Korea.</title>
        <authorList>
            <person name="Trinh H.N."/>
        </authorList>
    </citation>
    <scope>NUCLEOTIDE SEQUENCE [LARGE SCALE GENOMIC DNA]</scope>
    <source>
        <strain evidence="10 11">PC14</strain>
    </source>
</reference>
<keyword evidence="7" id="KW-0998">Cell outer membrane</keyword>